<gene>
    <name evidence="1" type="ORF">NDN08_002802</name>
</gene>
<sequence length="352" mass="38624">MERALAWNKLAPEAVSWLMSRTANNEVTGKNMDLSVAFVSEGDASTEGAGEMLIIPQHQSGSLVFGSVFGTLTTDLSQDPSASEVANRQFVVDLRTGEMLQTIWYTSGSVCLVKHVVKTTHEWYNEVVMYQNADGDGGPPNKLVGRGNIISTQDCIYCVARGNPCECAPALRSRVLGPEVKMEFTEWMGWASHFVNAASGTFQTRFSFEFPDRPHENGSSELWWRFSTDMGSDYGTKMLRSQYLTHSGAAFDRLGIVGNSEMIMYNSTASQFTIGDCGGNSSEVKSVDVDSINEAGSIEDGIETTKRFIGRENWGARGSTLVNRPTPRFGKDLSPVLFEEVLDEQNVLADVS</sequence>
<dbReference type="AlphaFoldDB" id="A0AAV8UW78"/>
<name>A0AAV8UW78_9RHOD</name>
<protein>
    <recommendedName>
        <fullName evidence="3">Amine oxidase</fullName>
    </recommendedName>
</protein>
<organism evidence="1 2">
    <name type="scientific">Rhodosorus marinus</name>
    <dbReference type="NCBI Taxonomy" id="101924"/>
    <lineage>
        <taxon>Eukaryota</taxon>
        <taxon>Rhodophyta</taxon>
        <taxon>Stylonematophyceae</taxon>
        <taxon>Stylonematales</taxon>
        <taxon>Stylonemataceae</taxon>
        <taxon>Rhodosorus</taxon>
    </lineage>
</organism>
<comment type="caution">
    <text evidence="1">The sequence shown here is derived from an EMBL/GenBank/DDBJ whole genome shotgun (WGS) entry which is preliminary data.</text>
</comment>
<dbReference type="Proteomes" id="UP001157974">
    <property type="component" value="Unassembled WGS sequence"/>
</dbReference>
<proteinExistence type="predicted"/>
<keyword evidence="2" id="KW-1185">Reference proteome</keyword>
<evidence type="ECO:0000313" key="1">
    <source>
        <dbReference type="EMBL" id="KAJ8906309.1"/>
    </source>
</evidence>
<accession>A0AAV8UW78</accession>
<dbReference type="EMBL" id="JAMWBK010000003">
    <property type="protein sequence ID" value="KAJ8906309.1"/>
    <property type="molecule type" value="Genomic_DNA"/>
</dbReference>
<evidence type="ECO:0008006" key="3">
    <source>
        <dbReference type="Google" id="ProtNLM"/>
    </source>
</evidence>
<reference evidence="1 2" key="1">
    <citation type="journal article" date="2023" name="Nat. Commun.">
        <title>Origin of minicircular mitochondrial genomes in red algae.</title>
        <authorList>
            <person name="Lee Y."/>
            <person name="Cho C.H."/>
            <person name="Lee Y.M."/>
            <person name="Park S.I."/>
            <person name="Yang J.H."/>
            <person name="West J.A."/>
            <person name="Bhattacharya D."/>
            <person name="Yoon H.S."/>
        </authorList>
    </citation>
    <scope>NUCLEOTIDE SEQUENCE [LARGE SCALE GENOMIC DNA]</scope>
    <source>
        <strain evidence="1 2">CCMP1338</strain>
        <tissue evidence="1">Whole cell</tissue>
    </source>
</reference>
<evidence type="ECO:0000313" key="2">
    <source>
        <dbReference type="Proteomes" id="UP001157974"/>
    </source>
</evidence>